<feature type="compositionally biased region" description="Polar residues" evidence="1">
    <location>
        <begin position="26"/>
        <end position="35"/>
    </location>
</feature>
<proteinExistence type="predicted"/>
<evidence type="ECO:0000256" key="1">
    <source>
        <dbReference type="SAM" id="MobiDB-lite"/>
    </source>
</evidence>
<protein>
    <submittedName>
        <fullName evidence="2">RCG49512</fullName>
    </submittedName>
</protein>
<organism evidence="2 3">
    <name type="scientific">Rattus norvegicus</name>
    <name type="common">Rat</name>
    <dbReference type="NCBI Taxonomy" id="10116"/>
    <lineage>
        <taxon>Eukaryota</taxon>
        <taxon>Metazoa</taxon>
        <taxon>Chordata</taxon>
        <taxon>Craniata</taxon>
        <taxon>Vertebrata</taxon>
        <taxon>Euteleostomi</taxon>
        <taxon>Mammalia</taxon>
        <taxon>Eutheria</taxon>
        <taxon>Euarchontoglires</taxon>
        <taxon>Glires</taxon>
        <taxon>Rodentia</taxon>
        <taxon>Myomorpha</taxon>
        <taxon>Muroidea</taxon>
        <taxon>Muridae</taxon>
        <taxon>Murinae</taxon>
        <taxon>Rattus</taxon>
    </lineage>
</organism>
<dbReference type="AlphaFoldDB" id="A6J2I6"/>
<sequence>MEPKPGLYLSSCCGPSHNHAVEHTGACSQPAQAPSPTRAPRTDDFDIGTPGTECS</sequence>
<evidence type="ECO:0000313" key="3">
    <source>
        <dbReference type="Proteomes" id="UP000234681"/>
    </source>
</evidence>
<name>A6J2I6_RAT</name>
<dbReference type="Proteomes" id="UP000234681">
    <property type="component" value="Chromosome 18"/>
</dbReference>
<feature type="region of interest" description="Disordered" evidence="1">
    <location>
        <begin position="22"/>
        <end position="55"/>
    </location>
</feature>
<dbReference type="EMBL" id="CH473974">
    <property type="protein sequence ID" value="EDL76118.1"/>
    <property type="molecule type" value="Genomic_DNA"/>
</dbReference>
<reference evidence="3" key="1">
    <citation type="submission" date="2005-09" db="EMBL/GenBank/DDBJ databases">
        <authorList>
            <person name="Mural R.J."/>
            <person name="Li P.W."/>
            <person name="Adams M.D."/>
            <person name="Amanatides P.G."/>
            <person name="Baden-Tillson H."/>
            <person name="Barnstead M."/>
            <person name="Chin S.H."/>
            <person name="Dew I."/>
            <person name="Evans C.A."/>
            <person name="Ferriera S."/>
            <person name="Flanigan M."/>
            <person name="Fosler C."/>
            <person name="Glodek A."/>
            <person name="Gu Z."/>
            <person name="Holt R.A."/>
            <person name="Jennings D."/>
            <person name="Kraft C.L."/>
            <person name="Lu F."/>
            <person name="Nguyen T."/>
            <person name="Nusskern D.R."/>
            <person name="Pfannkoch C.M."/>
            <person name="Sitter C."/>
            <person name="Sutton G.G."/>
            <person name="Venter J.C."/>
            <person name="Wang Z."/>
            <person name="Woodage T."/>
            <person name="Zheng X.H."/>
            <person name="Zhong F."/>
        </authorList>
    </citation>
    <scope>NUCLEOTIDE SEQUENCE [LARGE SCALE GENOMIC DNA]</scope>
    <source>
        <strain>BN</strain>
        <strain evidence="3">Sprague-Dawley</strain>
    </source>
</reference>
<accession>A6J2I6</accession>
<evidence type="ECO:0000313" key="2">
    <source>
        <dbReference type="EMBL" id="EDL76118.1"/>
    </source>
</evidence>
<gene>
    <name evidence="2" type="ORF">rCG_49512</name>
</gene>